<keyword evidence="1" id="KW-1133">Transmembrane helix</keyword>
<evidence type="ECO:0000256" key="2">
    <source>
        <dbReference type="SAM" id="SignalP"/>
    </source>
</evidence>
<keyword evidence="1" id="KW-0812">Transmembrane</keyword>
<dbReference type="Proteomes" id="UP000002640">
    <property type="component" value="Unassembled WGS sequence"/>
</dbReference>
<proteinExistence type="predicted"/>
<keyword evidence="1" id="KW-0472">Membrane</keyword>
<name>G5A2E2_PHYSP</name>
<dbReference type="KEGG" id="psoj:PHYSODRAFT_305209"/>
<dbReference type="EMBL" id="JH159159">
    <property type="protein sequence ID" value="EGZ09833.1"/>
    <property type="molecule type" value="Genomic_DNA"/>
</dbReference>
<dbReference type="RefSeq" id="XP_009534694.1">
    <property type="nucleotide sequence ID" value="XM_009536399.1"/>
</dbReference>
<protein>
    <submittedName>
        <fullName evidence="3">Uncharacterized protein</fullName>
    </submittedName>
</protein>
<evidence type="ECO:0000313" key="4">
    <source>
        <dbReference type="Proteomes" id="UP000002640"/>
    </source>
</evidence>
<dbReference type="InParanoid" id="G5A2E2"/>
<reference evidence="3 4" key="1">
    <citation type="journal article" date="2006" name="Science">
        <title>Phytophthora genome sequences uncover evolutionary origins and mechanisms of pathogenesis.</title>
        <authorList>
            <person name="Tyler B.M."/>
            <person name="Tripathy S."/>
            <person name="Zhang X."/>
            <person name="Dehal P."/>
            <person name="Jiang R.H."/>
            <person name="Aerts A."/>
            <person name="Arredondo F.D."/>
            <person name="Baxter L."/>
            <person name="Bensasson D."/>
            <person name="Beynon J.L."/>
            <person name="Chapman J."/>
            <person name="Damasceno C.M."/>
            <person name="Dorrance A.E."/>
            <person name="Dou D."/>
            <person name="Dickerman A.W."/>
            <person name="Dubchak I.L."/>
            <person name="Garbelotto M."/>
            <person name="Gijzen M."/>
            <person name="Gordon S.G."/>
            <person name="Govers F."/>
            <person name="Grunwald N.J."/>
            <person name="Huang W."/>
            <person name="Ivors K.L."/>
            <person name="Jones R.W."/>
            <person name="Kamoun S."/>
            <person name="Krampis K."/>
            <person name="Lamour K.H."/>
            <person name="Lee M.K."/>
            <person name="McDonald W.H."/>
            <person name="Medina M."/>
            <person name="Meijer H.J."/>
            <person name="Nordberg E.K."/>
            <person name="Maclean D.J."/>
            <person name="Ospina-Giraldo M.D."/>
            <person name="Morris P.F."/>
            <person name="Phuntumart V."/>
            <person name="Putnam N.H."/>
            <person name="Rash S."/>
            <person name="Rose J.K."/>
            <person name="Sakihama Y."/>
            <person name="Salamov A.A."/>
            <person name="Savidor A."/>
            <person name="Scheuring C.F."/>
            <person name="Smith B.M."/>
            <person name="Sobral B.W."/>
            <person name="Terry A."/>
            <person name="Torto-Alalibo T.A."/>
            <person name="Win J."/>
            <person name="Xu Z."/>
            <person name="Zhang H."/>
            <person name="Grigoriev I.V."/>
            <person name="Rokhsar D.S."/>
            <person name="Boore J.L."/>
        </authorList>
    </citation>
    <scope>NUCLEOTIDE SEQUENCE [LARGE SCALE GENOMIC DNA]</scope>
    <source>
        <strain evidence="3 4">P6497</strain>
    </source>
</reference>
<keyword evidence="2" id="KW-0732">Signal</keyword>
<evidence type="ECO:0000313" key="3">
    <source>
        <dbReference type="EMBL" id="EGZ09833.1"/>
    </source>
</evidence>
<sequence length="205" mass="22788">MAYLVCAVLGVGVTFTLEFNMDDLVDVFPEKFMKTAKETFDPREVVLYPAKQNGKWLSARDAITTPTNQLDPNSAVVKTVFGGEFATIHRERDLHVLVDVPEYIKDRLRIRYAGQLIHRKWFYYDRFLFPLGCISWLLGAVAIALGIYLYNQEENLLGGVIAGCNPANGKLLTVGIPGVVMWLSAVSCVVRRAGTGQVLCSAEAR</sequence>
<keyword evidence="4" id="KW-1185">Reference proteome</keyword>
<dbReference type="GeneID" id="20642524"/>
<feature type="chain" id="PRO_5003472654" evidence="2">
    <location>
        <begin position="17"/>
        <end position="205"/>
    </location>
</feature>
<gene>
    <name evidence="3" type="ORF">PHYSODRAFT_305209</name>
</gene>
<dbReference type="AlphaFoldDB" id="G5A2E2"/>
<feature type="transmembrane region" description="Helical" evidence="1">
    <location>
        <begin position="127"/>
        <end position="151"/>
    </location>
</feature>
<accession>G5A2E2</accession>
<feature type="transmembrane region" description="Helical" evidence="1">
    <location>
        <begin position="171"/>
        <end position="190"/>
    </location>
</feature>
<evidence type="ECO:0000256" key="1">
    <source>
        <dbReference type="SAM" id="Phobius"/>
    </source>
</evidence>
<feature type="signal peptide" evidence="2">
    <location>
        <begin position="1"/>
        <end position="16"/>
    </location>
</feature>
<organism evidence="3 4">
    <name type="scientific">Phytophthora sojae (strain P6497)</name>
    <name type="common">Soybean stem and root rot agent</name>
    <name type="synonym">Phytophthora megasperma f. sp. glycines</name>
    <dbReference type="NCBI Taxonomy" id="1094619"/>
    <lineage>
        <taxon>Eukaryota</taxon>
        <taxon>Sar</taxon>
        <taxon>Stramenopiles</taxon>
        <taxon>Oomycota</taxon>
        <taxon>Peronosporomycetes</taxon>
        <taxon>Peronosporales</taxon>
        <taxon>Peronosporaceae</taxon>
        <taxon>Phytophthora</taxon>
    </lineage>
</organism>